<proteinExistence type="predicted"/>
<protein>
    <submittedName>
        <fullName evidence="3">Uncharacterized protein</fullName>
    </submittedName>
</protein>
<dbReference type="AlphaFoldDB" id="A0A085NQH2"/>
<name>A0A085NQH2_9BILA</name>
<keyword evidence="1" id="KW-1133">Transmembrane helix</keyword>
<dbReference type="Proteomes" id="UP000030764">
    <property type="component" value="Unassembled WGS sequence"/>
</dbReference>
<dbReference type="EMBL" id="KL367481">
    <property type="protein sequence ID" value="KFD71718.1"/>
    <property type="molecule type" value="Genomic_DNA"/>
</dbReference>
<keyword evidence="4" id="KW-1185">Reference proteome</keyword>
<evidence type="ECO:0000313" key="3">
    <source>
        <dbReference type="EMBL" id="KFD71718.1"/>
    </source>
</evidence>
<evidence type="ECO:0000256" key="1">
    <source>
        <dbReference type="SAM" id="Phobius"/>
    </source>
</evidence>
<dbReference type="Proteomes" id="UP000030758">
    <property type="component" value="Unassembled WGS sequence"/>
</dbReference>
<reference evidence="3 4" key="1">
    <citation type="journal article" date="2014" name="Nat. Genet.">
        <title>Genome and transcriptome of the porcine whipworm Trichuris suis.</title>
        <authorList>
            <person name="Jex A.R."/>
            <person name="Nejsum P."/>
            <person name="Schwarz E.M."/>
            <person name="Hu L."/>
            <person name="Young N.D."/>
            <person name="Hall R.S."/>
            <person name="Korhonen P.K."/>
            <person name="Liao S."/>
            <person name="Thamsborg S."/>
            <person name="Xia J."/>
            <person name="Xu P."/>
            <person name="Wang S."/>
            <person name="Scheerlinck J.P."/>
            <person name="Hofmann A."/>
            <person name="Sternberg P.W."/>
            <person name="Wang J."/>
            <person name="Gasser R.B."/>
        </authorList>
    </citation>
    <scope>NUCLEOTIDE SEQUENCE [LARGE SCALE GENOMIC DNA]</scope>
    <source>
        <strain evidence="3">DCEP-RM93F</strain>
        <strain evidence="2">DCEP-RM93M</strain>
    </source>
</reference>
<sequence>MDDGLQTVRTSRSLWDLLYVLFFVAHAHFSMRFAVFSIGRVSSYQWQRLPPLIAAVLFELPNIRLMVVMQKHLEKDLTIPSSLAISRNSIVNKRGTSRNSAPIGRALIPANGNLLVHLIFHLTMPNARGWHCMEVGLAIAINCHLHDFVYGYCIPLASDKGVLGMQPRDPFAFRRRDPFIFIAYLDVFVIR</sequence>
<accession>A0A085NQH2</accession>
<gene>
    <name evidence="2" type="ORF">M513_04282</name>
    <name evidence="3" type="ORF">M514_04282</name>
</gene>
<dbReference type="EMBL" id="KL363204">
    <property type="protein sequence ID" value="KFD54848.1"/>
    <property type="molecule type" value="Genomic_DNA"/>
</dbReference>
<keyword evidence="1" id="KW-0812">Transmembrane</keyword>
<evidence type="ECO:0000313" key="4">
    <source>
        <dbReference type="Proteomes" id="UP000030764"/>
    </source>
</evidence>
<organism evidence="3">
    <name type="scientific">Trichuris suis</name>
    <name type="common">pig whipworm</name>
    <dbReference type="NCBI Taxonomy" id="68888"/>
    <lineage>
        <taxon>Eukaryota</taxon>
        <taxon>Metazoa</taxon>
        <taxon>Ecdysozoa</taxon>
        <taxon>Nematoda</taxon>
        <taxon>Enoplea</taxon>
        <taxon>Dorylaimia</taxon>
        <taxon>Trichinellida</taxon>
        <taxon>Trichuridae</taxon>
        <taxon>Trichuris</taxon>
    </lineage>
</organism>
<keyword evidence="1" id="KW-0472">Membrane</keyword>
<feature type="transmembrane region" description="Helical" evidence="1">
    <location>
        <begin position="17"/>
        <end position="38"/>
    </location>
</feature>
<evidence type="ECO:0000313" key="2">
    <source>
        <dbReference type="EMBL" id="KFD54848.1"/>
    </source>
</evidence>